<dbReference type="GO" id="GO:0071949">
    <property type="term" value="F:FAD binding"/>
    <property type="evidence" value="ECO:0007669"/>
    <property type="project" value="InterPro"/>
</dbReference>
<dbReference type="InterPro" id="IPR016166">
    <property type="entry name" value="FAD-bd_PCMH"/>
</dbReference>
<dbReference type="InterPro" id="IPR004113">
    <property type="entry name" value="FAD-bd_oxidored_4_C"/>
</dbReference>
<dbReference type="Gene3D" id="3.30.43.10">
    <property type="entry name" value="Uridine Diphospho-n-acetylenolpyruvylglucosamine Reductase, domain 2"/>
    <property type="match status" value="1"/>
</dbReference>
<dbReference type="OrthoDB" id="9809290at2"/>
<dbReference type="GO" id="GO:0022904">
    <property type="term" value="P:respiratory electron transport chain"/>
    <property type="evidence" value="ECO:0007669"/>
    <property type="project" value="TreeGrafter"/>
</dbReference>
<evidence type="ECO:0000256" key="4">
    <source>
        <dbReference type="ARBA" id="ARBA00022827"/>
    </source>
</evidence>
<dbReference type="InterPro" id="IPR016169">
    <property type="entry name" value="FAD-bd_PCMH_sub2"/>
</dbReference>
<dbReference type="Gene3D" id="3.30.70.2190">
    <property type="match status" value="1"/>
</dbReference>
<dbReference type="Pfam" id="PF01565">
    <property type="entry name" value="FAD_binding_4"/>
    <property type="match status" value="1"/>
</dbReference>
<dbReference type="Gene3D" id="3.30.465.10">
    <property type="match status" value="1"/>
</dbReference>
<comment type="cofactor">
    <cofactor evidence="1">
        <name>FAD</name>
        <dbReference type="ChEBI" id="CHEBI:57692"/>
    </cofactor>
</comment>
<dbReference type="Proteomes" id="UP000221168">
    <property type="component" value="Unassembled WGS sequence"/>
</dbReference>
<dbReference type="GO" id="GO:0016491">
    <property type="term" value="F:oxidoreductase activity"/>
    <property type="evidence" value="ECO:0007669"/>
    <property type="project" value="UniProtKB-KW"/>
</dbReference>
<dbReference type="InterPro" id="IPR016164">
    <property type="entry name" value="FAD-linked_Oxase-like_C"/>
</dbReference>
<evidence type="ECO:0000256" key="3">
    <source>
        <dbReference type="ARBA" id="ARBA00022630"/>
    </source>
</evidence>
<dbReference type="Pfam" id="PF02913">
    <property type="entry name" value="FAD-oxidase_C"/>
    <property type="match status" value="1"/>
</dbReference>
<protein>
    <submittedName>
        <fullName evidence="7">FAD-binding oxidoreductase</fullName>
    </submittedName>
</protein>
<dbReference type="Gene3D" id="1.10.45.10">
    <property type="entry name" value="Vanillyl-alcohol Oxidase, Chain A, domain 4"/>
    <property type="match status" value="1"/>
</dbReference>
<dbReference type="EMBL" id="PDVP01000010">
    <property type="protein sequence ID" value="PHP66151.1"/>
    <property type="molecule type" value="Genomic_DNA"/>
</dbReference>
<dbReference type="AlphaFoldDB" id="A0A2G1QL18"/>
<dbReference type="FunFam" id="1.10.45.10:FF:000001">
    <property type="entry name" value="D-lactate dehydrogenase mitochondrial"/>
    <property type="match status" value="1"/>
</dbReference>
<dbReference type="InterPro" id="IPR016167">
    <property type="entry name" value="FAD-bd_PCMH_sub1"/>
</dbReference>
<accession>A0A2G1QL18</accession>
<dbReference type="InterPro" id="IPR006094">
    <property type="entry name" value="Oxid_FAD_bind_N"/>
</dbReference>
<sequence length="456" mass="48327">MDELRSALDERTLSVGEAVPERNRTDWSGLAPVLPLALVRPANTADVSRAMAICHRHGVPVVPQGGLTGLCGGAIPEEGAVALSLERMNAIEELDVTGSAMVVQAGVPLEKVQQAAAAEGLYMPLDLGARGSCAIGGNISTNAGGNRVIRYGMTRDMVLGLEVVLADGTVVTSLNRMIKNNAGYDLKQLFIGSEGTLGIVTRAVLRLAPLPAFSTAAVCALDSYEAVLDLLKQARRGLGPMLSAFEVMWADYWSLIATTPGLRMPLPAGHGFYVLIEAQGTDDTHDRAKFDAFLEARAESGLLADAVVARSQADVTDFWTVRDAVSEFSQTFGAHIPFDIGLPIHRMDDFAVACRAALAEALDDAHALFYGHIGDGNVHIVVRDRAAGGNQPKRLISDTVYKLVGTFGGTISAEHGIGVSKKPWLGQTRSVTEIETMARIKAALDPLGLLNPGKVL</sequence>
<comment type="caution">
    <text evidence="7">The sequence shown here is derived from an EMBL/GenBank/DDBJ whole genome shotgun (WGS) entry which is preliminary data.</text>
</comment>
<evidence type="ECO:0000256" key="2">
    <source>
        <dbReference type="ARBA" id="ARBA00008000"/>
    </source>
</evidence>
<comment type="similarity">
    <text evidence="2">Belongs to the FAD-binding oxidoreductase/transferase type 4 family.</text>
</comment>
<evidence type="ECO:0000313" key="8">
    <source>
        <dbReference type="Proteomes" id="UP000221168"/>
    </source>
</evidence>
<dbReference type="InterPro" id="IPR036318">
    <property type="entry name" value="FAD-bd_PCMH-like_sf"/>
</dbReference>
<reference evidence="7 8" key="1">
    <citation type="submission" date="2017-10" db="EMBL/GenBank/DDBJ databases">
        <title>Sedimentibacterium mangrovi gen. nov., sp. nov., a novel member of family Phyllobacteriacea isolated from mangrove sediment.</title>
        <authorList>
            <person name="Liao H."/>
            <person name="Tian Y."/>
        </authorList>
    </citation>
    <scope>NUCLEOTIDE SEQUENCE [LARGE SCALE GENOMIC DNA]</scope>
    <source>
        <strain evidence="7 8">X9-2-2</strain>
    </source>
</reference>
<keyword evidence="5" id="KW-0560">Oxidoreductase</keyword>
<evidence type="ECO:0000259" key="6">
    <source>
        <dbReference type="PROSITE" id="PS51387"/>
    </source>
</evidence>
<keyword evidence="4" id="KW-0274">FAD</keyword>
<dbReference type="SUPFAM" id="SSF56176">
    <property type="entry name" value="FAD-binding/transporter-associated domain-like"/>
    <property type="match status" value="1"/>
</dbReference>
<dbReference type="InterPro" id="IPR016171">
    <property type="entry name" value="Vanillyl_alc_oxidase_C-sub2"/>
</dbReference>
<gene>
    <name evidence="7" type="ORF">CSC94_15495</name>
</gene>
<dbReference type="PROSITE" id="PS51387">
    <property type="entry name" value="FAD_PCMH"/>
    <property type="match status" value="1"/>
</dbReference>
<name>A0A2G1QL18_9HYPH</name>
<evidence type="ECO:0000256" key="1">
    <source>
        <dbReference type="ARBA" id="ARBA00001974"/>
    </source>
</evidence>
<dbReference type="PANTHER" id="PTHR43716">
    <property type="entry name" value="D-2-HYDROXYGLUTARATE DEHYDROGENASE, MITOCHONDRIAL"/>
    <property type="match status" value="1"/>
</dbReference>
<keyword evidence="8" id="KW-1185">Reference proteome</keyword>
<organism evidence="7 8">
    <name type="scientific">Zhengella mangrovi</name>
    <dbReference type="NCBI Taxonomy" id="1982044"/>
    <lineage>
        <taxon>Bacteria</taxon>
        <taxon>Pseudomonadati</taxon>
        <taxon>Pseudomonadota</taxon>
        <taxon>Alphaproteobacteria</taxon>
        <taxon>Hyphomicrobiales</taxon>
        <taxon>Notoacmeibacteraceae</taxon>
        <taxon>Zhengella</taxon>
    </lineage>
</organism>
<dbReference type="SUPFAM" id="SSF55103">
    <property type="entry name" value="FAD-linked oxidases, C-terminal domain"/>
    <property type="match status" value="1"/>
</dbReference>
<proteinExistence type="inferred from homology"/>
<keyword evidence="3" id="KW-0285">Flavoprotein</keyword>
<evidence type="ECO:0000256" key="5">
    <source>
        <dbReference type="ARBA" id="ARBA00023002"/>
    </source>
</evidence>
<dbReference type="InterPro" id="IPR051264">
    <property type="entry name" value="FAD-oxidored/transferase_4"/>
</dbReference>
<dbReference type="Gene3D" id="3.30.70.2740">
    <property type="match status" value="1"/>
</dbReference>
<evidence type="ECO:0000313" key="7">
    <source>
        <dbReference type="EMBL" id="PHP66151.1"/>
    </source>
</evidence>
<dbReference type="PANTHER" id="PTHR43716:SF1">
    <property type="entry name" value="D-2-HYDROXYGLUTARATE DEHYDROGENASE, MITOCHONDRIAL"/>
    <property type="match status" value="1"/>
</dbReference>
<feature type="domain" description="FAD-binding PCMH-type" evidence="6">
    <location>
        <begin position="31"/>
        <end position="210"/>
    </location>
</feature>